<feature type="region of interest" description="Disordered" evidence="1">
    <location>
        <begin position="224"/>
        <end position="257"/>
    </location>
</feature>
<dbReference type="PANTHER" id="PTHR16015">
    <property type="entry name" value="TRANSMEMBRANE PROTEIN 51"/>
    <property type="match status" value="1"/>
</dbReference>
<feature type="compositionally biased region" description="Basic and acidic residues" evidence="1">
    <location>
        <begin position="246"/>
        <end position="257"/>
    </location>
</feature>
<feature type="transmembrane region" description="Helical" evidence="2">
    <location>
        <begin position="65"/>
        <end position="85"/>
    </location>
</feature>
<keyword evidence="2" id="KW-1133">Transmembrane helix</keyword>
<dbReference type="Pfam" id="PF15345">
    <property type="entry name" value="TMEM51"/>
    <property type="match status" value="1"/>
</dbReference>
<name>A0ABS2XQA3_POLSP</name>
<feature type="region of interest" description="Disordered" evidence="1">
    <location>
        <begin position="168"/>
        <end position="210"/>
    </location>
</feature>
<reference evidence="3" key="1">
    <citation type="journal article" date="2021" name="Cell">
        <title>Tracing the genetic footprints of vertebrate landing in non-teleost ray-finned fishes.</title>
        <authorList>
            <person name="Bi X."/>
            <person name="Wang K."/>
            <person name="Yang L."/>
            <person name="Pan H."/>
            <person name="Jiang H."/>
            <person name="Wei Q."/>
            <person name="Fang M."/>
            <person name="Yu H."/>
            <person name="Zhu C."/>
            <person name="Cai Y."/>
            <person name="He Y."/>
            <person name="Gan X."/>
            <person name="Zeng H."/>
            <person name="Yu D."/>
            <person name="Zhu Y."/>
            <person name="Jiang H."/>
            <person name="Qiu Q."/>
            <person name="Yang H."/>
            <person name="Zhang Y.E."/>
            <person name="Wang W."/>
            <person name="Zhu M."/>
            <person name="He S."/>
            <person name="Zhang G."/>
        </authorList>
    </citation>
    <scope>NUCLEOTIDE SEQUENCE</scope>
    <source>
        <strain evidence="3">Pddl_001</strain>
    </source>
</reference>
<dbReference type="PANTHER" id="PTHR16015:SF0">
    <property type="entry name" value="TRANSMEMBRANE PROTEIN 51"/>
    <property type="match status" value="1"/>
</dbReference>
<comment type="caution">
    <text evidence="3">The sequence shown here is derived from an EMBL/GenBank/DDBJ whole genome shotgun (WGS) entry which is preliminary data.</text>
</comment>
<proteinExistence type="predicted"/>
<evidence type="ECO:0000256" key="2">
    <source>
        <dbReference type="SAM" id="Phobius"/>
    </source>
</evidence>
<evidence type="ECO:0000313" key="3">
    <source>
        <dbReference type="EMBL" id="MBN3276505.1"/>
    </source>
</evidence>
<dbReference type="InterPro" id="IPR029265">
    <property type="entry name" value="TMEM51"/>
</dbReference>
<organism evidence="3 4">
    <name type="scientific">Polyodon spathula</name>
    <name type="common">North American paddlefish</name>
    <name type="synonym">Squalus spathula</name>
    <dbReference type="NCBI Taxonomy" id="7913"/>
    <lineage>
        <taxon>Eukaryota</taxon>
        <taxon>Metazoa</taxon>
        <taxon>Chordata</taxon>
        <taxon>Craniata</taxon>
        <taxon>Vertebrata</taxon>
        <taxon>Euteleostomi</taxon>
        <taxon>Actinopterygii</taxon>
        <taxon>Chondrostei</taxon>
        <taxon>Acipenseriformes</taxon>
        <taxon>Polyodontidae</taxon>
        <taxon>Polyodon</taxon>
    </lineage>
</organism>
<dbReference type="Proteomes" id="UP001166093">
    <property type="component" value="Unassembled WGS sequence"/>
</dbReference>
<dbReference type="EMBL" id="JAAWVQ010060367">
    <property type="protein sequence ID" value="MBN3276505.1"/>
    <property type="molecule type" value="Genomic_DNA"/>
</dbReference>
<accession>A0ABS2XQA3</accession>
<protein>
    <submittedName>
        <fullName evidence="3">TMM51 protein</fullName>
    </submittedName>
</protein>
<evidence type="ECO:0000313" key="4">
    <source>
        <dbReference type="Proteomes" id="UP001166093"/>
    </source>
</evidence>
<keyword evidence="2" id="KW-0472">Membrane</keyword>
<sequence>MARNSHASSSGSRYALCALGVGLIALGVVMIVWSMVPGNTVPSGNSSKPELGPETDSTKGKTSSVAFVLVGSGVAMLLLSICLSIRHKHWQNRHEAEATGVEYEDSESPDERPEVPEGHVPAYNVPSYDEVVGSSDYPVRQSNLHNSLSLPSYESLADALAIEASAEAATNTDGPTPAPTAAAATQQPPQQQAGRQKARSSKKFKPLKVRRIKSDKLHLKDFRLKIQNSNSSRPVTIEPLTPPPMYDKEIQDKNLPV</sequence>
<feature type="compositionally biased region" description="Basic residues" evidence="1">
    <location>
        <begin position="196"/>
        <end position="210"/>
    </location>
</feature>
<feature type="non-terminal residue" evidence="3">
    <location>
        <position position="1"/>
    </location>
</feature>
<keyword evidence="4" id="KW-1185">Reference proteome</keyword>
<keyword evidence="2" id="KW-0812">Transmembrane</keyword>
<feature type="transmembrane region" description="Helical" evidence="2">
    <location>
        <begin position="12"/>
        <end position="36"/>
    </location>
</feature>
<feature type="region of interest" description="Disordered" evidence="1">
    <location>
        <begin position="97"/>
        <end position="127"/>
    </location>
</feature>
<evidence type="ECO:0000256" key="1">
    <source>
        <dbReference type="SAM" id="MobiDB-lite"/>
    </source>
</evidence>
<gene>
    <name evidence="3" type="primary">Tmem51_0</name>
    <name evidence="3" type="ORF">GTO93_0020893</name>
</gene>
<feature type="compositionally biased region" description="Low complexity" evidence="1">
    <location>
        <begin position="168"/>
        <end position="193"/>
    </location>
</feature>
<feature type="non-terminal residue" evidence="3">
    <location>
        <position position="257"/>
    </location>
</feature>